<accession>A0AAE1C1I4</accession>
<dbReference type="PROSITE" id="PS51257">
    <property type="entry name" value="PROKAR_LIPOPROTEIN"/>
    <property type="match status" value="1"/>
</dbReference>
<evidence type="ECO:0000256" key="2">
    <source>
        <dbReference type="PIRSR" id="PIRSR000137-2"/>
    </source>
</evidence>
<keyword evidence="2" id="KW-0274">FAD</keyword>
<comment type="similarity">
    <text evidence="1">Belongs to the GMC oxidoreductase family.</text>
</comment>
<dbReference type="PIRSF" id="PIRSF000137">
    <property type="entry name" value="Alcohol_oxidase"/>
    <property type="match status" value="1"/>
</dbReference>
<dbReference type="GO" id="GO:0050660">
    <property type="term" value="F:flavin adenine dinucleotide binding"/>
    <property type="evidence" value="ECO:0007669"/>
    <property type="project" value="InterPro"/>
</dbReference>
<reference evidence="5" key="1">
    <citation type="submission" date="2023-07" db="EMBL/GenBank/DDBJ databases">
        <title>Black Yeasts Isolated from many extreme environments.</title>
        <authorList>
            <person name="Coleine C."/>
            <person name="Stajich J.E."/>
            <person name="Selbmann L."/>
        </authorList>
    </citation>
    <scope>NUCLEOTIDE SEQUENCE</scope>
    <source>
        <strain evidence="5">CCFEE 5485</strain>
    </source>
</reference>
<evidence type="ECO:0000259" key="4">
    <source>
        <dbReference type="PROSITE" id="PS00624"/>
    </source>
</evidence>
<dbReference type="InterPro" id="IPR012132">
    <property type="entry name" value="GMC_OxRdtase"/>
</dbReference>
<feature type="region of interest" description="Disordered" evidence="3">
    <location>
        <begin position="613"/>
        <end position="638"/>
    </location>
</feature>
<dbReference type="Gene3D" id="3.30.560.10">
    <property type="entry name" value="Glucose Oxidase, domain 3"/>
    <property type="match status" value="1"/>
</dbReference>
<comment type="cofactor">
    <cofactor evidence="2">
        <name>FAD</name>
        <dbReference type="ChEBI" id="CHEBI:57692"/>
    </cofactor>
</comment>
<dbReference type="PROSITE" id="PS00624">
    <property type="entry name" value="GMC_OXRED_2"/>
    <property type="match status" value="1"/>
</dbReference>
<feature type="binding site" evidence="2">
    <location>
        <begin position="104"/>
        <end position="107"/>
    </location>
    <ligand>
        <name>FAD</name>
        <dbReference type="ChEBI" id="CHEBI:57692"/>
    </ligand>
</feature>
<organism evidence="5 6">
    <name type="scientific">Recurvomyces mirabilis</name>
    <dbReference type="NCBI Taxonomy" id="574656"/>
    <lineage>
        <taxon>Eukaryota</taxon>
        <taxon>Fungi</taxon>
        <taxon>Dikarya</taxon>
        <taxon>Ascomycota</taxon>
        <taxon>Pezizomycotina</taxon>
        <taxon>Dothideomycetes</taxon>
        <taxon>Dothideomycetidae</taxon>
        <taxon>Mycosphaerellales</taxon>
        <taxon>Teratosphaeriaceae</taxon>
        <taxon>Recurvomyces</taxon>
    </lineage>
</organism>
<protein>
    <recommendedName>
        <fullName evidence="4">Glucose-methanol-choline oxidoreductase N-terminal domain-containing protein</fullName>
    </recommendedName>
</protein>
<sequence>MGIYTKLPKELDEVDVIVAGGGLAGCVVAGRLAEADPDLSILVIEQGLNSYGAPEVVHPGLYPRNLFPNSKYTLFWQGNESPQLADRKPIVPSGGTLGGGSAINWMVYTRGQRSDYDSWNTPGWAADDMLPFMKKFETYHGVGDKEWHGDNGPVNISKGTHTCKKAEQSFIDSANEMGYNELKDLQNLDANNATERWLKYIGPNGRRQDAAHRYIHPKLQSGDYPNLHVACEKQVIRVLFDDDKKAVGVEYQTNPKFLPNPEFMTAKQTPRTVKARKMVVLSAGANATPLILERSGVGNKEILDRAGVPLVEELPGVGHDYQDHHLTLYAYRTSLSSKDTINALSDGRMDIAEAIKNTDERLGTNAMDASGKFRPTEEEVDALGPEFRKAWDREFKDRPDRPLMIIALYLCYYGDHSMLPDDAEYVSMANWTAYPFSRGHIHITSKDVNSPVDFDVGYLKDEDDNDLKKHIWAYKLQREMWRRMDIFRGELASSHPRFPEGSKAAVVEKADGPISKGKDRIEYTAEDDKAIEQKVREIVSTTWHSLGTAKMAPREKKGVDDASCGVHGTKNLKLADLSIPPENVGANTGGCAFVVGERAADIFIKELGLEGNAEKRRDSGNARQDSATGERPNVVPVN</sequence>
<dbReference type="Proteomes" id="UP001274830">
    <property type="component" value="Unassembled WGS sequence"/>
</dbReference>
<dbReference type="EMBL" id="JAUTXT010000017">
    <property type="protein sequence ID" value="KAK3674801.1"/>
    <property type="molecule type" value="Genomic_DNA"/>
</dbReference>
<dbReference type="Pfam" id="PF00732">
    <property type="entry name" value="GMC_oxred_N"/>
    <property type="match status" value="1"/>
</dbReference>
<dbReference type="SUPFAM" id="SSF54373">
    <property type="entry name" value="FAD-linked reductases, C-terminal domain"/>
    <property type="match status" value="1"/>
</dbReference>
<feature type="binding site" evidence="2">
    <location>
        <begin position="543"/>
        <end position="544"/>
    </location>
    <ligand>
        <name>FAD</name>
        <dbReference type="ChEBI" id="CHEBI:57692"/>
    </ligand>
</feature>
<feature type="domain" description="Glucose-methanol-choline oxidoreductase N-terminal" evidence="4">
    <location>
        <begin position="284"/>
        <end position="298"/>
    </location>
</feature>
<dbReference type="AlphaFoldDB" id="A0AAE1C1I4"/>
<evidence type="ECO:0000256" key="3">
    <source>
        <dbReference type="SAM" id="MobiDB-lite"/>
    </source>
</evidence>
<name>A0AAE1C1I4_9PEZI</name>
<keyword evidence="6" id="KW-1185">Reference proteome</keyword>
<keyword evidence="2" id="KW-0285">Flavoprotein</keyword>
<comment type="caution">
    <text evidence="5">The sequence shown here is derived from an EMBL/GenBank/DDBJ whole genome shotgun (WGS) entry which is preliminary data.</text>
</comment>
<dbReference type="InterPro" id="IPR000172">
    <property type="entry name" value="GMC_OxRdtase_N"/>
</dbReference>
<proteinExistence type="inferred from homology"/>
<feature type="binding site" evidence="2">
    <location>
        <position position="235"/>
    </location>
    <ligand>
        <name>FAD</name>
        <dbReference type="ChEBI" id="CHEBI:57692"/>
    </ligand>
</feature>
<dbReference type="SUPFAM" id="SSF51905">
    <property type="entry name" value="FAD/NAD(P)-binding domain"/>
    <property type="match status" value="1"/>
</dbReference>
<dbReference type="GO" id="GO:0016614">
    <property type="term" value="F:oxidoreductase activity, acting on CH-OH group of donors"/>
    <property type="evidence" value="ECO:0007669"/>
    <property type="project" value="InterPro"/>
</dbReference>
<dbReference type="PANTHER" id="PTHR11552">
    <property type="entry name" value="GLUCOSE-METHANOL-CHOLINE GMC OXIDOREDUCTASE"/>
    <property type="match status" value="1"/>
</dbReference>
<evidence type="ECO:0000313" key="5">
    <source>
        <dbReference type="EMBL" id="KAK3674801.1"/>
    </source>
</evidence>
<dbReference type="PANTHER" id="PTHR11552:SF78">
    <property type="entry name" value="GLUCOSE-METHANOL-CHOLINE OXIDOREDUCTASE N-TERMINAL DOMAIN-CONTAINING PROTEIN"/>
    <property type="match status" value="1"/>
</dbReference>
<dbReference type="InterPro" id="IPR036188">
    <property type="entry name" value="FAD/NAD-bd_sf"/>
</dbReference>
<dbReference type="InterPro" id="IPR007867">
    <property type="entry name" value="GMC_OxRtase_C"/>
</dbReference>
<evidence type="ECO:0000256" key="1">
    <source>
        <dbReference type="ARBA" id="ARBA00010790"/>
    </source>
</evidence>
<dbReference type="Gene3D" id="3.50.50.60">
    <property type="entry name" value="FAD/NAD(P)-binding domain"/>
    <property type="match status" value="1"/>
</dbReference>
<evidence type="ECO:0000313" key="6">
    <source>
        <dbReference type="Proteomes" id="UP001274830"/>
    </source>
</evidence>
<dbReference type="Pfam" id="PF05199">
    <property type="entry name" value="GMC_oxred_C"/>
    <property type="match status" value="1"/>
</dbReference>
<gene>
    <name evidence="5" type="ORF">LTR78_005145</name>
</gene>